<proteinExistence type="predicted"/>
<comment type="caution">
    <text evidence="3">The sequence shown here is derived from an EMBL/GenBank/DDBJ whole genome shotgun (WGS) entry which is preliminary data.</text>
</comment>
<evidence type="ECO:0000313" key="3">
    <source>
        <dbReference type="EMBL" id="PZR14543.1"/>
    </source>
</evidence>
<organism evidence="3 4">
    <name type="scientific">Archangium gephyra</name>
    <dbReference type="NCBI Taxonomy" id="48"/>
    <lineage>
        <taxon>Bacteria</taxon>
        <taxon>Pseudomonadati</taxon>
        <taxon>Myxococcota</taxon>
        <taxon>Myxococcia</taxon>
        <taxon>Myxococcales</taxon>
        <taxon>Cystobacterineae</taxon>
        <taxon>Archangiaceae</taxon>
        <taxon>Archangium</taxon>
    </lineage>
</organism>
<feature type="region of interest" description="Disordered" evidence="1">
    <location>
        <begin position="214"/>
        <end position="241"/>
    </location>
</feature>
<dbReference type="SUPFAM" id="SSF47090">
    <property type="entry name" value="PGBD-like"/>
    <property type="match status" value="1"/>
</dbReference>
<feature type="domain" description="Peptidoglycan binding-like" evidence="2">
    <location>
        <begin position="15"/>
        <end position="70"/>
    </location>
</feature>
<dbReference type="InterPro" id="IPR002477">
    <property type="entry name" value="Peptidoglycan-bd-like"/>
</dbReference>
<gene>
    <name evidence="3" type="ORF">DI536_10865</name>
</gene>
<sequence length="290" mass="30296">MQAAAGGQYIRRGQSGEGVLELQKALNARGFRLEEDGKFGPATEAAVRQFQQANGAKVDGLVGPETVGKLQSVAPGASTVSDYTPPAQNTGPVTAPGANASDREQFDFYASMVRRAGGEVCPNGQPTVLGLRQGTGGAQRSYQDQFVVLTPDGRVQRFTGATYPGQSRSSQSPDVTRDGVGDVGMIRPGNYTVVPNGQHAGAASFHVRTLSGNGNVPGWRDTNHDGTYSGAEQGASQSRGDTLSGVLFHQGNRNAPSSIGCQTMSPAEFQRFINAVGGPRASFTYTLVSV</sequence>
<accession>A0A2W5TMJ1</accession>
<dbReference type="Proteomes" id="UP000249061">
    <property type="component" value="Unassembled WGS sequence"/>
</dbReference>
<dbReference type="InterPro" id="IPR036365">
    <property type="entry name" value="PGBD-like_sf"/>
</dbReference>
<name>A0A2W5TMJ1_9BACT</name>
<reference evidence="3 4" key="1">
    <citation type="submission" date="2017-08" db="EMBL/GenBank/DDBJ databases">
        <title>Infants hospitalized years apart are colonized by the same room-sourced microbial strains.</title>
        <authorList>
            <person name="Brooks B."/>
            <person name="Olm M.R."/>
            <person name="Firek B.A."/>
            <person name="Baker R."/>
            <person name="Thomas B.C."/>
            <person name="Morowitz M.J."/>
            <person name="Banfield J.F."/>
        </authorList>
    </citation>
    <scope>NUCLEOTIDE SEQUENCE [LARGE SCALE GENOMIC DNA]</scope>
    <source>
        <strain evidence="3">S2_003_000_R2_14</strain>
    </source>
</reference>
<dbReference type="Pfam" id="PF01471">
    <property type="entry name" value="PG_binding_1"/>
    <property type="match status" value="1"/>
</dbReference>
<evidence type="ECO:0000259" key="2">
    <source>
        <dbReference type="Pfam" id="PF01471"/>
    </source>
</evidence>
<dbReference type="Gene3D" id="1.10.101.10">
    <property type="entry name" value="PGBD-like superfamily/PGBD"/>
    <property type="match status" value="1"/>
</dbReference>
<dbReference type="EMBL" id="QFQP01000007">
    <property type="protein sequence ID" value="PZR14543.1"/>
    <property type="molecule type" value="Genomic_DNA"/>
</dbReference>
<protein>
    <recommendedName>
        <fullName evidence="2">Peptidoglycan binding-like domain-containing protein</fullName>
    </recommendedName>
</protein>
<evidence type="ECO:0000256" key="1">
    <source>
        <dbReference type="SAM" id="MobiDB-lite"/>
    </source>
</evidence>
<dbReference type="InterPro" id="IPR036366">
    <property type="entry name" value="PGBDSf"/>
</dbReference>
<dbReference type="AlphaFoldDB" id="A0A2W5TMJ1"/>
<evidence type="ECO:0000313" key="4">
    <source>
        <dbReference type="Proteomes" id="UP000249061"/>
    </source>
</evidence>